<feature type="binding site" evidence="2">
    <location>
        <position position="371"/>
    </location>
    <ligand>
        <name>Zn(2+)</name>
        <dbReference type="ChEBI" id="CHEBI:29105"/>
        <note>catalytic</note>
    </ligand>
</feature>
<dbReference type="PANTHER" id="PTHR45726">
    <property type="entry name" value="LEUKOTRIENE A-4 HYDROLASE"/>
    <property type="match status" value="1"/>
</dbReference>
<dbReference type="KEGG" id="msaa:QYS49_36600"/>
<dbReference type="EMBL" id="CP129971">
    <property type="protein sequence ID" value="WMN10945.1"/>
    <property type="molecule type" value="Genomic_DNA"/>
</dbReference>
<feature type="active site" description="Proton acceptor" evidence="1">
    <location>
        <position position="372"/>
    </location>
</feature>
<dbReference type="RefSeq" id="WP_308347564.1">
    <property type="nucleotide sequence ID" value="NZ_CP129971.1"/>
</dbReference>
<name>A0AA51NC79_9BACT</name>
<sequence>MKKIIICTYLLMQAIMLHAQNNYWQQEVNYDIEVKLNDNTHTLHAYEEIEYINNSPDKLDFIWIHLWPNAYKNCKTAFAKQQIANGSSRFHFSEDAKKGYIDSLNFKTNGQILKWEYHPKHEDIAKVYLKNSLAPGEKIMISTPFKVKLPDSFSRLGHVGKQYQITQWYPKPAVYDEDGWHPMPYLDQGEFYSEFGSFEVSITIPETYVVGATGNLNTEKEISFLDSLAKTDKQHLLSEQSSDATDSESANEAPTNRIYKTISYTQDNVHDFAWFADQTYEVLKGEIELPNSGRTVKLYALFNKKNYEVWQDIIQYMQDATFYYSKWIGDYPYDVVTVVDGALSAGAGMEYPTITVLGGNSPFALDQVTTHEIGHNWFYGILASNERKHPWMDEGINSLYENRYIETKYPALKLITLTGLEEDNEFGKWVAKTTQFDKLEYSKITELSYLLNARRNLDQPLDLEAGEYTSMNYGTMVYMKSAMAFSHLSQYLGQEEFDRIMKLYYDQWKFKHPKPEDFRAIFEKECDKNLEWFFDDLLKSTKKVDYKISKIDNSGKGYNITLKNKGRIASPVPIVALSGQDTIMNRYLEGFVGKKEIELPDNKIDKVIIDPEHHTLELYWQDNQAYLNKAFKKNDGLDIGLIGGIETGPEKRINFIPTMGANTRDKYMLGAVFYNNVVPQKKFNYVIMPMYSFGLNQMAGSAEVNYSVYPSEVFQKITFGGEAKQYAGYQKAEPTITFTFKPKKLRTSPKQWLKFRYTAIGVDTELQPTYESDYQIVSAIYNIENGNALTEYSFNSELQYKLQDFTLWKNKAKVKHQYKKGRFASLNLFFGSFLNNDNVHPSFLLRMNGSTDYLMETTFLDRAQISNTFTAFEHQTNLEDGGFRAFLPIAISNNWLAAANVDIDMPFTNLVSLYGDLGLISNDVYYGSGLKIDLFNNALGFYFPLVGTNYNGVVESFVSFRDHIRFSLNLRQVNPFKLIDKVGK</sequence>
<keyword evidence="3" id="KW-0732">Signal</keyword>
<evidence type="ECO:0000256" key="3">
    <source>
        <dbReference type="SAM" id="SignalP"/>
    </source>
</evidence>
<keyword evidence="2" id="KW-0862">Zinc</keyword>
<evidence type="ECO:0000259" key="4">
    <source>
        <dbReference type="Pfam" id="PF01433"/>
    </source>
</evidence>
<dbReference type="EC" id="3.4.11.-" evidence="5"/>
<keyword evidence="5" id="KW-0378">Hydrolase</keyword>
<dbReference type="Proteomes" id="UP001230496">
    <property type="component" value="Chromosome"/>
</dbReference>
<keyword evidence="2" id="KW-0479">Metal-binding</keyword>
<evidence type="ECO:0000256" key="2">
    <source>
        <dbReference type="PIRSR" id="PIRSR634015-3"/>
    </source>
</evidence>
<dbReference type="GO" id="GO:0008237">
    <property type="term" value="F:metallopeptidase activity"/>
    <property type="evidence" value="ECO:0007669"/>
    <property type="project" value="InterPro"/>
</dbReference>
<feature type="chain" id="PRO_5041279447" evidence="3">
    <location>
        <begin position="20"/>
        <end position="984"/>
    </location>
</feature>
<feature type="active site" description="Proton donor" evidence="1">
    <location>
        <position position="478"/>
    </location>
</feature>
<dbReference type="Gene3D" id="1.10.390.10">
    <property type="entry name" value="Neutral Protease Domain 2"/>
    <property type="match status" value="1"/>
</dbReference>
<dbReference type="CDD" id="cd09604">
    <property type="entry name" value="M1_APN_like"/>
    <property type="match status" value="1"/>
</dbReference>
<dbReference type="InterPro" id="IPR034015">
    <property type="entry name" value="M1_LTA4H"/>
</dbReference>
<dbReference type="GO" id="GO:0008270">
    <property type="term" value="F:zinc ion binding"/>
    <property type="evidence" value="ECO:0007669"/>
    <property type="project" value="InterPro"/>
</dbReference>
<comment type="cofactor">
    <cofactor evidence="2">
        <name>Zn(2+)</name>
        <dbReference type="ChEBI" id="CHEBI:29105"/>
    </cofactor>
    <text evidence="2">Binds 1 zinc ion per subunit.</text>
</comment>
<feature type="binding site" evidence="2">
    <location>
        <position position="394"/>
    </location>
    <ligand>
        <name>Zn(2+)</name>
        <dbReference type="ChEBI" id="CHEBI:29105"/>
        <note>catalytic</note>
    </ligand>
</feature>
<evidence type="ECO:0000313" key="5">
    <source>
        <dbReference type="EMBL" id="WMN10945.1"/>
    </source>
</evidence>
<dbReference type="Pfam" id="PF01433">
    <property type="entry name" value="Peptidase_M1"/>
    <property type="match status" value="1"/>
</dbReference>
<feature type="signal peptide" evidence="3">
    <location>
        <begin position="1"/>
        <end position="19"/>
    </location>
</feature>
<dbReference type="InterPro" id="IPR014782">
    <property type="entry name" value="Peptidase_M1_dom"/>
</dbReference>
<feature type="domain" description="Peptidase M1 membrane alanine aminopeptidase" evidence="4">
    <location>
        <begin position="366"/>
        <end position="535"/>
    </location>
</feature>
<dbReference type="InterPro" id="IPR027268">
    <property type="entry name" value="Peptidase_M4/M1_CTD_sf"/>
</dbReference>
<reference evidence="5 6" key="1">
    <citation type="submission" date="2023-08" db="EMBL/GenBank/DDBJ databases">
        <title>Comparative genomics and taxonomic characterization of three novel marine species of genus Marivirga.</title>
        <authorList>
            <person name="Muhammad N."/>
            <person name="Kim S.-G."/>
        </authorList>
    </citation>
    <scope>NUCLEOTIDE SEQUENCE [LARGE SCALE GENOMIC DNA]</scope>
    <source>
        <strain evidence="5 6">BDSF4-3</strain>
    </source>
</reference>
<keyword evidence="5" id="KW-0645">Protease</keyword>
<gene>
    <name evidence="5" type="ORF">QYS49_36600</name>
</gene>
<organism evidence="5 6">
    <name type="scientific">Marivirga salinarum</name>
    <dbReference type="NCBI Taxonomy" id="3059078"/>
    <lineage>
        <taxon>Bacteria</taxon>
        <taxon>Pseudomonadati</taxon>
        <taxon>Bacteroidota</taxon>
        <taxon>Cytophagia</taxon>
        <taxon>Cytophagales</taxon>
        <taxon>Marivirgaceae</taxon>
        <taxon>Marivirga</taxon>
    </lineage>
</organism>
<protein>
    <submittedName>
        <fullName evidence="5">M1 family metallopeptidase</fullName>
        <ecNumber evidence="5">3.4.11.-</ecNumber>
    </submittedName>
</protein>
<dbReference type="GO" id="GO:0004177">
    <property type="term" value="F:aminopeptidase activity"/>
    <property type="evidence" value="ECO:0007669"/>
    <property type="project" value="UniProtKB-KW"/>
</dbReference>
<evidence type="ECO:0000313" key="6">
    <source>
        <dbReference type="Proteomes" id="UP001230496"/>
    </source>
</evidence>
<dbReference type="AlphaFoldDB" id="A0AA51NC79"/>
<dbReference type="SUPFAM" id="SSF55486">
    <property type="entry name" value="Metalloproteases ('zincins'), catalytic domain"/>
    <property type="match status" value="1"/>
</dbReference>
<dbReference type="PANTHER" id="PTHR45726:SF3">
    <property type="entry name" value="LEUKOTRIENE A-4 HYDROLASE"/>
    <property type="match status" value="1"/>
</dbReference>
<feature type="binding site" evidence="2">
    <location>
        <position position="375"/>
    </location>
    <ligand>
        <name>Zn(2+)</name>
        <dbReference type="ChEBI" id="CHEBI:29105"/>
        <note>catalytic</note>
    </ligand>
</feature>
<proteinExistence type="predicted"/>
<evidence type="ECO:0000256" key="1">
    <source>
        <dbReference type="PIRSR" id="PIRSR634015-1"/>
    </source>
</evidence>
<accession>A0AA51NC79</accession>
<keyword evidence="5" id="KW-0031">Aminopeptidase</keyword>
<keyword evidence="6" id="KW-1185">Reference proteome</keyword>